<gene>
    <name evidence="2" type="ORF">KI387_026307</name>
</gene>
<keyword evidence="3" id="KW-1185">Reference proteome</keyword>
<evidence type="ECO:0000313" key="2">
    <source>
        <dbReference type="EMBL" id="KAH9311272.1"/>
    </source>
</evidence>
<feature type="region of interest" description="Disordered" evidence="1">
    <location>
        <begin position="1"/>
        <end position="53"/>
    </location>
</feature>
<protein>
    <submittedName>
        <fullName evidence="2">Uncharacterized protein</fullName>
    </submittedName>
</protein>
<proteinExistence type="predicted"/>
<feature type="compositionally biased region" description="Basic and acidic residues" evidence="1">
    <location>
        <begin position="20"/>
        <end position="32"/>
    </location>
</feature>
<accession>A0AA38L8G1</accession>
<dbReference type="Proteomes" id="UP000824469">
    <property type="component" value="Unassembled WGS sequence"/>
</dbReference>
<dbReference type="AlphaFoldDB" id="A0AA38L8G1"/>
<evidence type="ECO:0000256" key="1">
    <source>
        <dbReference type="SAM" id="MobiDB-lite"/>
    </source>
</evidence>
<dbReference type="EMBL" id="JAHRHJ020000006">
    <property type="protein sequence ID" value="KAH9311272.1"/>
    <property type="molecule type" value="Genomic_DNA"/>
</dbReference>
<feature type="non-terminal residue" evidence="2">
    <location>
        <position position="218"/>
    </location>
</feature>
<reference evidence="2 3" key="1">
    <citation type="journal article" date="2021" name="Nat. Plants">
        <title>The Taxus genome provides insights into paclitaxel biosynthesis.</title>
        <authorList>
            <person name="Xiong X."/>
            <person name="Gou J."/>
            <person name="Liao Q."/>
            <person name="Li Y."/>
            <person name="Zhou Q."/>
            <person name="Bi G."/>
            <person name="Li C."/>
            <person name="Du R."/>
            <person name="Wang X."/>
            <person name="Sun T."/>
            <person name="Guo L."/>
            <person name="Liang H."/>
            <person name="Lu P."/>
            <person name="Wu Y."/>
            <person name="Zhang Z."/>
            <person name="Ro D.K."/>
            <person name="Shang Y."/>
            <person name="Huang S."/>
            <person name="Yan J."/>
        </authorList>
    </citation>
    <scope>NUCLEOTIDE SEQUENCE [LARGE SCALE GENOMIC DNA]</scope>
    <source>
        <strain evidence="2">Ta-2019</strain>
    </source>
</reference>
<evidence type="ECO:0000313" key="3">
    <source>
        <dbReference type="Proteomes" id="UP000824469"/>
    </source>
</evidence>
<comment type="caution">
    <text evidence="2">The sequence shown here is derived from an EMBL/GenBank/DDBJ whole genome shotgun (WGS) entry which is preliminary data.</text>
</comment>
<sequence length="218" mass="24116">MDGNIPGEEAFSPPAAIPFKWEEAPGKAKPKEEEEEEEEGGGGGGEKRVPQIKRDGDLYNMLVSKGDSLGHSSGSLYRSADLGCVPFEWEAEPGMSKIPDRVEPLVLLPPPGLHSPARLAASPLRRVSTPRWSSQSFLKWVFHNLHHHQNKVYSGPVRSRISASQELGYNTVQSRYIIHKDEHGHRFIDQNSSQGSEFEDATSDLEEMRSVICNAANS</sequence>
<name>A0AA38L8G1_TAXCH</name>
<organism evidence="2 3">
    <name type="scientific">Taxus chinensis</name>
    <name type="common">Chinese yew</name>
    <name type="synonym">Taxus wallichiana var. chinensis</name>
    <dbReference type="NCBI Taxonomy" id="29808"/>
    <lineage>
        <taxon>Eukaryota</taxon>
        <taxon>Viridiplantae</taxon>
        <taxon>Streptophyta</taxon>
        <taxon>Embryophyta</taxon>
        <taxon>Tracheophyta</taxon>
        <taxon>Spermatophyta</taxon>
        <taxon>Pinopsida</taxon>
        <taxon>Pinidae</taxon>
        <taxon>Conifers II</taxon>
        <taxon>Cupressales</taxon>
        <taxon>Taxaceae</taxon>
        <taxon>Taxus</taxon>
    </lineage>
</organism>